<feature type="region of interest" description="Disordered" evidence="1">
    <location>
        <begin position="1"/>
        <end position="22"/>
    </location>
</feature>
<evidence type="ECO:0000313" key="3">
    <source>
        <dbReference type="Proteomes" id="UP000828390"/>
    </source>
</evidence>
<dbReference type="Proteomes" id="UP000828390">
    <property type="component" value="Unassembled WGS sequence"/>
</dbReference>
<sequence length="152" mass="17665">MGKERPVRIKRSSKRKSGSAKNVGEKICIIHFRQNKSDTTIKPLTDKTFEKIKSVVTERQASDDELIRLDDICSLVPEKVNQDIHGVHRWCYQSFTNSSSYLKRKSCDESKIQYPSASKRSRVSEKSTLFPYEVYILWKSTQVDQRKGRTAY</sequence>
<evidence type="ECO:0000256" key="1">
    <source>
        <dbReference type="SAM" id="MobiDB-lite"/>
    </source>
</evidence>
<reference evidence="2" key="2">
    <citation type="submission" date="2020-11" db="EMBL/GenBank/DDBJ databases">
        <authorList>
            <person name="McCartney M.A."/>
            <person name="Auch B."/>
            <person name="Kono T."/>
            <person name="Mallez S."/>
            <person name="Becker A."/>
            <person name="Gohl D.M."/>
            <person name="Silverstein K.A.T."/>
            <person name="Koren S."/>
            <person name="Bechman K.B."/>
            <person name="Herman A."/>
            <person name="Abrahante J.E."/>
            <person name="Garbe J."/>
        </authorList>
    </citation>
    <scope>NUCLEOTIDE SEQUENCE</scope>
    <source>
        <strain evidence="2">Duluth1</strain>
        <tissue evidence="2">Whole animal</tissue>
    </source>
</reference>
<evidence type="ECO:0000313" key="2">
    <source>
        <dbReference type="EMBL" id="KAH3812645.1"/>
    </source>
</evidence>
<dbReference type="AlphaFoldDB" id="A0A9D4JHY9"/>
<feature type="compositionally biased region" description="Basic residues" evidence="1">
    <location>
        <begin position="8"/>
        <end position="18"/>
    </location>
</feature>
<comment type="caution">
    <text evidence="2">The sequence shown here is derived from an EMBL/GenBank/DDBJ whole genome shotgun (WGS) entry which is preliminary data.</text>
</comment>
<organism evidence="2 3">
    <name type="scientific">Dreissena polymorpha</name>
    <name type="common">Zebra mussel</name>
    <name type="synonym">Mytilus polymorpha</name>
    <dbReference type="NCBI Taxonomy" id="45954"/>
    <lineage>
        <taxon>Eukaryota</taxon>
        <taxon>Metazoa</taxon>
        <taxon>Spiralia</taxon>
        <taxon>Lophotrochozoa</taxon>
        <taxon>Mollusca</taxon>
        <taxon>Bivalvia</taxon>
        <taxon>Autobranchia</taxon>
        <taxon>Heteroconchia</taxon>
        <taxon>Euheterodonta</taxon>
        <taxon>Imparidentia</taxon>
        <taxon>Neoheterodontei</taxon>
        <taxon>Myida</taxon>
        <taxon>Dreissenoidea</taxon>
        <taxon>Dreissenidae</taxon>
        <taxon>Dreissena</taxon>
    </lineage>
</organism>
<dbReference type="EMBL" id="JAIWYP010000006">
    <property type="protein sequence ID" value="KAH3812645.1"/>
    <property type="molecule type" value="Genomic_DNA"/>
</dbReference>
<gene>
    <name evidence="2" type="ORF">DPMN_141081</name>
</gene>
<name>A0A9D4JHY9_DREPO</name>
<reference evidence="2" key="1">
    <citation type="journal article" date="2019" name="bioRxiv">
        <title>The Genome of the Zebra Mussel, Dreissena polymorpha: A Resource for Invasive Species Research.</title>
        <authorList>
            <person name="McCartney M.A."/>
            <person name="Auch B."/>
            <person name="Kono T."/>
            <person name="Mallez S."/>
            <person name="Zhang Y."/>
            <person name="Obille A."/>
            <person name="Becker A."/>
            <person name="Abrahante J.E."/>
            <person name="Garbe J."/>
            <person name="Badalamenti J.P."/>
            <person name="Herman A."/>
            <person name="Mangelson H."/>
            <person name="Liachko I."/>
            <person name="Sullivan S."/>
            <person name="Sone E.D."/>
            <person name="Koren S."/>
            <person name="Silverstein K.A.T."/>
            <person name="Beckman K.B."/>
            <person name="Gohl D.M."/>
        </authorList>
    </citation>
    <scope>NUCLEOTIDE SEQUENCE</scope>
    <source>
        <strain evidence="2">Duluth1</strain>
        <tissue evidence="2">Whole animal</tissue>
    </source>
</reference>
<protein>
    <submittedName>
        <fullName evidence="2">Uncharacterized protein</fullName>
    </submittedName>
</protein>
<accession>A0A9D4JHY9</accession>
<proteinExistence type="predicted"/>
<keyword evidence="3" id="KW-1185">Reference proteome</keyword>